<reference evidence="1" key="2">
    <citation type="journal article" date="2015" name="Data Brief">
        <title>Shoot transcriptome of the giant reed, Arundo donax.</title>
        <authorList>
            <person name="Barrero R.A."/>
            <person name="Guerrero F.D."/>
            <person name="Moolhuijzen P."/>
            <person name="Goolsby J.A."/>
            <person name="Tidwell J."/>
            <person name="Bellgard S.E."/>
            <person name="Bellgard M.I."/>
        </authorList>
    </citation>
    <scope>NUCLEOTIDE SEQUENCE</scope>
    <source>
        <tissue evidence="1">Shoot tissue taken approximately 20 cm above the soil surface</tissue>
    </source>
</reference>
<accession>A0A0A9DBJ8</accession>
<dbReference type="EMBL" id="GBRH01214855">
    <property type="protein sequence ID" value="JAD83040.1"/>
    <property type="molecule type" value="Transcribed_RNA"/>
</dbReference>
<dbReference type="AlphaFoldDB" id="A0A0A9DBJ8"/>
<sequence>MRNLKILSICMARHDFIKLSGAEYKLQALLQVMETLINPSLLHTYIFLSLLTGVKLNGCYIKKKYLFGNFYEAKVIH</sequence>
<protein>
    <submittedName>
        <fullName evidence="1">Uncharacterized protein</fullName>
    </submittedName>
</protein>
<reference evidence="1" key="1">
    <citation type="submission" date="2014-09" db="EMBL/GenBank/DDBJ databases">
        <authorList>
            <person name="Magalhaes I.L.F."/>
            <person name="Oliveira U."/>
            <person name="Santos F.R."/>
            <person name="Vidigal T.H.D.A."/>
            <person name="Brescovit A.D."/>
            <person name="Santos A.J."/>
        </authorList>
    </citation>
    <scope>NUCLEOTIDE SEQUENCE</scope>
    <source>
        <tissue evidence="1">Shoot tissue taken approximately 20 cm above the soil surface</tissue>
    </source>
</reference>
<organism evidence="1">
    <name type="scientific">Arundo donax</name>
    <name type="common">Giant reed</name>
    <name type="synonym">Donax arundinaceus</name>
    <dbReference type="NCBI Taxonomy" id="35708"/>
    <lineage>
        <taxon>Eukaryota</taxon>
        <taxon>Viridiplantae</taxon>
        <taxon>Streptophyta</taxon>
        <taxon>Embryophyta</taxon>
        <taxon>Tracheophyta</taxon>
        <taxon>Spermatophyta</taxon>
        <taxon>Magnoliopsida</taxon>
        <taxon>Liliopsida</taxon>
        <taxon>Poales</taxon>
        <taxon>Poaceae</taxon>
        <taxon>PACMAD clade</taxon>
        <taxon>Arundinoideae</taxon>
        <taxon>Arundineae</taxon>
        <taxon>Arundo</taxon>
    </lineage>
</organism>
<evidence type="ECO:0000313" key="1">
    <source>
        <dbReference type="EMBL" id="JAD83040.1"/>
    </source>
</evidence>
<proteinExistence type="predicted"/>
<name>A0A0A9DBJ8_ARUDO</name>